<feature type="compositionally biased region" description="Polar residues" evidence="1">
    <location>
        <begin position="107"/>
        <end position="118"/>
    </location>
</feature>
<evidence type="ECO:0000256" key="1">
    <source>
        <dbReference type="SAM" id="MobiDB-lite"/>
    </source>
</evidence>
<gene>
    <name evidence="2" type="ORF">RhiirA5_437347</name>
</gene>
<feature type="region of interest" description="Disordered" evidence="1">
    <location>
        <begin position="28"/>
        <end position="91"/>
    </location>
</feature>
<dbReference type="VEuPathDB" id="FungiDB:RhiirFUN_005643"/>
<proteinExistence type="predicted"/>
<dbReference type="EMBL" id="LLXJ01005124">
    <property type="protein sequence ID" value="PKB95114.1"/>
    <property type="molecule type" value="Genomic_DNA"/>
</dbReference>
<dbReference type="Proteomes" id="UP000232722">
    <property type="component" value="Unassembled WGS sequence"/>
</dbReference>
<dbReference type="VEuPathDB" id="FungiDB:RhiirA1_474785"/>
<reference evidence="2 3" key="2">
    <citation type="submission" date="2017-09" db="EMBL/GenBank/DDBJ databases">
        <title>Extensive intraspecific genome diversity in a model arbuscular mycorrhizal fungus.</title>
        <authorList>
            <person name="Chen E.C."/>
            <person name="Morin E."/>
            <person name="Beaudet D."/>
            <person name="Noel J."/>
            <person name="Ndikumana S."/>
            <person name="Charron P."/>
            <person name="St-Onge C."/>
            <person name="Giorgi J."/>
            <person name="Grigoriev I.V."/>
            <person name="Roux C."/>
            <person name="Martin F.M."/>
            <person name="Corradi N."/>
        </authorList>
    </citation>
    <scope>NUCLEOTIDE SEQUENCE [LARGE SCALE GENOMIC DNA]</scope>
    <source>
        <strain evidence="2 3">A5</strain>
    </source>
</reference>
<accession>A0A2N0NKL3</accession>
<feature type="compositionally biased region" description="Basic and acidic residues" evidence="1">
    <location>
        <begin position="38"/>
        <end position="49"/>
    </location>
</feature>
<sequence>MCELPILCIFIDNSGREEEMASATRFIPKPNKHNAKKRQAEDDSYESRQRKIITRSKSKSITSDAPEITGSSSTSVISPSDSTKITGPKSFSTFTKSLTLTKPSSKANISASTSENDNSLTSSSHNSTPVSSPHNSITNTPASSPHNSIANTPASSSHNSKINTPARAVHNPKNNTPERAVHNPKNNTPERSHENQQSEIQQGAQDEVVIDLDDNVITLGKVADAKVDRLVKGFINTFVKDKNLWDQFKDIVESVPAPIKINPLSTNVANFQKNKSNVDETRNQKNYLTECKCLFLRTRISSKNVIQYIIQSIWSEYVVNSTGANTLIQKSLNNFNSWRNTFNTKLTALVSEMVEQLELTEMPTNSALVKFVDNSVIKSLLEFWMSQLHSSLTNTKAPTKH</sequence>
<feature type="compositionally biased region" description="Low complexity" evidence="1">
    <location>
        <begin position="119"/>
        <end position="136"/>
    </location>
</feature>
<comment type="caution">
    <text evidence="2">The sequence shown here is derived from an EMBL/GenBank/DDBJ whole genome shotgun (WGS) entry which is preliminary data.</text>
</comment>
<evidence type="ECO:0000313" key="2">
    <source>
        <dbReference type="EMBL" id="PKB95114.1"/>
    </source>
</evidence>
<evidence type="ECO:0000313" key="3">
    <source>
        <dbReference type="Proteomes" id="UP000232722"/>
    </source>
</evidence>
<dbReference type="AlphaFoldDB" id="A0A2N0NKL3"/>
<feature type="compositionally biased region" description="Low complexity" evidence="1">
    <location>
        <begin position="59"/>
        <end position="91"/>
    </location>
</feature>
<organism evidence="2 3">
    <name type="scientific">Rhizophagus irregularis</name>
    <dbReference type="NCBI Taxonomy" id="588596"/>
    <lineage>
        <taxon>Eukaryota</taxon>
        <taxon>Fungi</taxon>
        <taxon>Fungi incertae sedis</taxon>
        <taxon>Mucoromycota</taxon>
        <taxon>Glomeromycotina</taxon>
        <taxon>Glomeromycetes</taxon>
        <taxon>Glomerales</taxon>
        <taxon>Glomeraceae</taxon>
        <taxon>Rhizophagus</taxon>
    </lineage>
</organism>
<reference evidence="2 3" key="1">
    <citation type="submission" date="2016-04" db="EMBL/GenBank/DDBJ databases">
        <title>Genome analyses suggest a sexual origin of heterokaryosis in a supposedly ancient asexual fungus.</title>
        <authorList>
            <person name="Ropars J."/>
            <person name="Sedzielewska K."/>
            <person name="Noel J."/>
            <person name="Charron P."/>
            <person name="Farinelli L."/>
            <person name="Marton T."/>
            <person name="Kruger M."/>
            <person name="Pelin A."/>
            <person name="Brachmann A."/>
            <person name="Corradi N."/>
        </authorList>
    </citation>
    <scope>NUCLEOTIDE SEQUENCE [LARGE SCALE GENOMIC DNA]</scope>
    <source>
        <strain evidence="2 3">A5</strain>
    </source>
</reference>
<protein>
    <submittedName>
        <fullName evidence="2">Uncharacterized protein</fullName>
    </submittedName>
</protein>
<feature type="compositionally biased region" description="Polar residues" evidence="1">
    <location>
        <begin position="137"/>
        <end position="163"/>
    </location>
</feature>
<feature type="region of interest" description="Disordered" evidence="1">
    <location>
        <begin position="103"/>
        <end position="201"/>
    </location>
</feature>
<name>A0A2N0NKL3_9GLOM</name>